<sequence length="195" mass="21846">MDRPDREAIAGCLQAPSKRAQYLGPPAAAPQKAGARRTRSVSRHRGTAFTRSPGPASPSFRHQLQAHNARTWGLPASLPNPSWSKRAPLTCLCRQLQWPPSPPGRVLQLCWEAHGERADAQLRSRSPSPHRGDPPDSRRFLIPLRHRGEPHNWSGRRDPQDRINSKYVVGRERSSLRSVLSGRHLCHVPESVIML</sequence>
<protein>
    <submittedName>
        <fullName evidence="2">Uncharacterized protein</fullName>
    </submittedName>
</protein>
<name>A0AAV7VSV5_PLEWA</name>
<evidence type="ECO:0000313" key="2">
    <source>
        <dbReference type="EMBL" id="KAJ1204785.1"/>
    </source>
</evidence>
<dbReference type="EMBL" id="JANPWB010000002">
    <property type="protein sequence ID" value="KAJ1204785.1"/>
    <property type="molecule type" value="Genomic_DNA"/>
</dbReference>
<dbReference type="AlphaFoldDB" id="A0AAV7VSV5"/>
<accession>A0AAV7VSV5</accession>
<reference evidence="2" key="1">
    <citation type="journal article" date="2022" name="bioRxiv">
        <title>Sequencing and chromosome-scale assembly of the giantPleurodeles waltlgenome.</title>
        <authorList>
            <person name="Brown T."/>
            <person name="Elewa A."/>
            <person name="Iarovenko S."/>
            <person name="Subramanian E."/>
            <person name="Araus A.J."/>
            <person name="Petzold A."/>
            <person name="Susuki M."/>
            <person name="Suzuki K.-i.T."/>
            <person name="Hayashi T."/>
            <person name="Toyoda A."/>
            <person name="Oliveira C."/>
            <person name="Osipova E."/>
            <person name="Leigh N.D."/>
            <person name="Simon A."/>
            <person name="Yun M.H."/>
        </authorList>
    </citation>
    <scope>NUCLEOTIDE SEQUENCE</scope>
    <source>
        <strain evidence="2">20211129_DDA</strain>
        <tissue evidence="2">Liver</tissue>
    </source>
</reference>
<feature type="compositionally biased region" description="Basic and acidic residues" evidence="1">
    <location>
        <begin position="146"/>
        <end position="161"/>
    </location>
</feature>
<comment type="caution">
    <text evidence="2">The sequence shown here is derived from an EMBL/GenBank/DDBJ whole genome shotgun (WGS) entry which is preliminary data.</text>
</comment>
<feature type="region of interest" description="Disordered" evidence="1">
    <location>
        <begin position="118"/>
        <end position="161"/>
    </location>
</feature>
<organism evidence="2 3">
    <name type="scientific">Pleurodeles waltl</name>
    <name type="common">Iberian ribbed newt</name>
    <dbReference type="NCBI Taxonomy" id="8319"/>
    <lineage>
        <taxon>Eukaryota</taxon>
        <taxon>Metazoa</taxon>
        <taxon>Chordata</taxon>
        <taxon>Craniata</taxon>
        <taxon>Vertebrata</taxon>
        <taxon>Euteleostomi</taxon>
        <taxon>Amphibia</taxon>
        <taxon>Batrachia</taxon>
        <taxon>Caudata</taxon>
        <taxon>Salamandroidea</taxon>
        <taxon>Salamandridae</taxon>
        <taxon>Pleurodelinae</taxon>
        <taxon>Pleurodeles</taxon>
    </lineage>
</organism>
<evidence type="ECO:0000313" key="3">
    <source>
        <dbReference type="Proteomes" id="UP001066276"/>
    </source>
</evidence>
<feature type="compositionally biased region" description="Basic residues" evidence="1">
    <location>
        <begin position="34"/>
        <end position="46"/>
    </location>
</feature>
<dbReference type="Proteomes" id="UP001066276">
    <property type="component" value="Chromosome 1_2"/>
</dbReference>
<feature type="compositionally biased region" description="Basic and acidic residues" evidence="1">
    <location>
        <begin position="130"/>
        <end position="139"/>
    </location>
</feature>
<proteinExistence type="predicted"/>
<keyword evidence="3" id="KW-1185">Reference proteome</keyword>
<evidence type="ECO:0000256" key="1">
    <source>
        <dbReference type="SAM" id="MobiDB-lite"/>
    </source>
</evidence>
<feature type="region of interest" description="Disordered" evidence="1">
    <location>
        <begin position="1"/>
        <end position="60"/>
    </location>
</feature>
<gene>
    <name evidence="2" type="ORF">NDU88_000223</name>
</gene>